<organism evidence="1 2">
    <name type="scientific">Arachis hypogaea</name>
    <name type="common">Peanut</name>
    <dbReference type="NCBI Taxonomy" id="3818"/>
    <lineage>
        <taxon>Eukaryota</taxon>
        <taxon>Viridiplantae</taxon>
        <taxon>Streptophyta</taxon>
        <taxon>Embryophyta</taxon>
        <taxon>Tracheophyta</taxon>
        <taxon>Spermatophyta</taxon>
        <taxon>Magnoliopsida</taxon>
        <taxon>eudicotyledons</taxon>
        <taxon>Gunneridae</taxon>
        <taxon>Pentapetalae</taxon>
        <taxon>rosids</taxon>
        <taxon>fabids</taxon>
        <taxon>Fabales</taxon>
        <taxon>Fabaceae</taxon>
        <taxon>Papilionoideae</taxon>
        <taxon>50 kb inversion clade</taxon>
        <taxon>dalbergioids sensu lato</taxon>
        <taxon>Dalbergieae</taxon>
        <taxon>Pterocarpus clade</taxon>
        <taxon>Arachis</taxon>
    </lineage>
</organism>
<evidence type="ECO:0000313" key="1">
    <source>
        <dbReference type="EMBL" id="RYR09343.1"/>
    </source>
</evidence>
<name>A0A444Z555_ARAHY</name>
<sequence>MNSMPCNFDISETGAFSQNPALVLAPVVPSFYLAQKCMINSNEYIWWKTNARETKEELINRRPKFLD</sequence>
<evidence type="ECO:0000313" key="2">
    <source>
        <dbReference type="Proteomes" id="UP000289738"/>
    </source>
</evidence>
<keyword evidence="2" id="KW-1185">Reference proteome</keyword>
<protein>
    <submittedName>
        <fullName evidence="1">Uncharacterized protein</fullName>
    </submittedName>
</protein>
<proteinExistence type="predicted"/>
<reference evidence="1 2" key="1">
    <citation type="submission" date="2019-01" db="EMBL/GenBank/DDBJ databases">
        <title>Sequencing of cultivated peanut Arachis hypogaea provides insights into genome evolution and oil improvement.</title>
        <authorList>
            <person name="Chen X."/>
        </authorList>
    </citation>
    <scope>NUCLEOTIDE SEQUENCE [LARGE SCALE GENOMIC DNA]</scope>
    <source>
        <strain evidence="2">cv. Fuhuasheng</strain>
        <tissue evidence="1">Leaves</tissue>
    </source>
</reference>
<gene>
    <name evidence="1" type="ORF">Ahy_B05g077617</name>
</gene>
<accession>A0A444Z555</accession>
<dbReference type="Proteomes" id="UP000289738">
    <property type="component" value="Chromosome B05"/>
</dbReference>
<comment type="caution">
    <text evidence="1">The sequence shown here is derived from an EMBL/GenBank/DDBJ whole genome shotgun (WGS) entry which is preliminary data.</text>
</comment>
<dbReference type="EMBL" id="SDMP01000015">
    <property type="protein sequence ID" value="RYR09343.1"/>
    <property type="molecule type" value="Genomic_DNA"/>
</dbReference>
<dbReference type="AlphaFoldDB" id="A0A444Z555"/>